<protein>
    <submittedName>
        <fullName evidence="1">Uncharacterized protein</fullName>
    </submittedName>
</protein>
<proteinExistence type="predicted"/>
<keyword evidence="2" id="KW-1185">Reference proteome</keyword>
<dbReference type="Proteomes" id="UP000766570">
    <property type="component" value="Unassembled WGS sequence"/>
</dbReference>
<comment type="caution">
    <text evidence="1">The sequence shown here is derived from an EMBL/GenBank/DDBJ whole genome shotgun (WGS) entry which is preliminary data.</text>
</comment>
<evidence type="ECO:0000313" key="2">
    <source>
        <dbReference type="Proteomes" id="UP000766570"/>
    </source>
</evidence>
<gene>
    <name evidence="1" type="ORF">JOF46_003981</name>
</gene>
<sequence>MLARDYIGEEFRSLRLLRLFLPAHDHSDAPLRWSSLLPSGAGLEASADCNELWSSYLEEHPDAYPPDAPLGRLDRETAAVLREILGAHLGTDLLLNTRSWVGRSRPFTPQATTSNFYGQEYLHEDLCIEEIIFRGVRDQVPDFVEDPNHSFAWGTGLYPDSLVIAASPDLFRALHQDLRLEVVSIVPHRDVLPAPFEG</sequence>
<dbReference type="EMBL" id="JAGIOE010000001">
    <property type="protein sequence ID" value="MBP2376069.1"/>
    <property type="molecule type" value="Genomic_DNA"/>
</dbReference>
<organism evidence="1 2">
    <name type="scientific">Paeniglutamicibacter psychrophenolicus</name>
    <dbReference type="NCBI Taxonomy" id="257454"/>
    <lineage>
        <taxon>Bacteria</taxon>
        <taxon>Bacillati</taxon>
        <taxon>Actinomycetota</taxon>
        <taxon>Actinomycetes</taxon>
        <taxon>Micrococcales</taxon>
        <taxon>Micrococcaceae</taxon>
        <taxon>Paeniglutamicibacter</taxon>
    </lineage>
</organism>
<evidence type="ECO:0000313" key="1">
    <source>
        <dbReference type="EMBL" id="MBP2376069.1"/>
    </source>
</evidence>
<name>A0ABS4WIM7_9MICC</name>
<reference evidence="1 2" key="1">
    <citation type="submission" date="2021-03" db="EMBL/GenBank/DDBJ databases">
        <title>Sequencing the genomes of 1000 actinobacteria strains.</title>
        <authorList>
            <person name="Klenk H.-P."/>
        </authorList>
    </citation>
    <scope>NUCLEOTIDE SEQUENCE [LARGE SCALE GENOMIC DNA]</scope>
    <source>
        <strain evidence="1 2">DSM 15454</strain>
    </source>
</reference>
<accession>A0ABS4WIM7</accession>
<dbReference type="RefSeq" id="WP_209910540.1">
    <property type="nucleotide sequence ID" value="NZ_BAAAMI010000023.1"/>
</dbReference>